<evidence type="ECO:0000256" key="1">
    <source>
        <dbReference type="SAM" id="MobiDB-lite"/>
    </source>
</evidence>
<feature type="region of interest" description="Disordered" evidence="1">
    <location>
        <begin position="1"/>
        <end position="23"/>
    </location>
</feature>
<feature type="compositionally biased region" description="Basic residues" evidence="1">
    <location>
        <begin position="1"/>
        <end position="10"/>
    </location>
</feature>
<protein>
    <submittedName>
        <fullName evidence="2">Uncharacterized protein</fullName>
    </submittedName>
</protein>
<dbReference type="Proteomes" id="UP001292094">
    <property type="component" value="Unassembled WGS sequence"/>
</dbReference>
<evidence type="ECO:0000313" key="3">
    <source>
        <dbReference type="Proteomes" id="UP001292094"/>
    </source>
</evidence>
<reference evidence="2" key="1">
    <citation type="submission" date="2023-11" db="EMBL/GenBank/DDBJ databases">
        <title>Genome assemblies of two species of porcelain crab, Petrolisthes cinctipes and Petrolisthes manimaculis (Anomura: Porcellanidae).</title>
        <authorList>
            <person name="Angst P."/>
        </authorList>
    </citation>
    <scope>NUCLEOTIDE SEQUENCE</scope>
    <source>
        <strain evidence="2">PB745_02</strain>
        <tissue evidence="2">Gill</tissue>
    </source>
</reference>
<dbReference type="AlphaFoldDB" id="A0AAE1PDZ5"/>
<organism evidence="2 3">
    <name type="scientific">Petrolisthes manimaculis</name>
    <dbReference type="NCBI Taxonomy" id="1843537"/>
    <lineage>
        <taxon>Eukaryota</taxon>
        <taxon>Metazoa</taxon>
        <taxon>Ecdysozoa</taxon>
        <taxon>Arthropoda</taxon>
        <taxon>Crustacea</taxon>
        <taxon>Multicrustacea</taxon>
        <taxon>Malacostraca</taxon>
        <taxon>Eumalacostraca</taxon>
        <taxon>Eucarida</taxon>
        <taxon>Decapoda</taxon>
        <taxon>Pleocyemata</taxon>
        <taxon>Anomura</taxon>
        <taxon>Galatheoidea</taxon>
        <taxon>Porcellanidae</taxon>
        <taxon>Petrolisthes</taxon>
    </lineage>
</organism>
<comment type="caution">
    <text evidence="2">The sequence shown here is derived from an EMBL/GenBank/DDBJ whole genome shotgun (WGS) entry which is preliminary data.</text>
</comment>
<keyword evidence="3" id="KW-1185">Reference proteome</keyword>
<dbReference type="EMBL" id="JAWZYT010002242">
    <property type="protein sequence ID" value="KAK4305711.1"/>
    <property type="molecule type" value="Genomic_DNA"/>
</dbReference>
<evidence type="ECO:0000313" key="2">
    <source>
        <dbReference type="EMBL" id="KAK4305711.1"/>
    </source>
</evidence>
<gene>
    <name evidence="2" type="ORF">Pmani_022400</name>
</gene>
<sequence>MMIHKVKHYGARNGGGEVEGKEGRRVERWKEGWDMERCTEGGWENGKVEERRVERRGGRKVRKVGKVERLKEGREME</sequence>
<name>A0AAE1PDZ5_9EUCA</name>
<accession>A0AAE1PDZ5</accession>
<proteinExistence type="predicted"/>